<name>A0A4C1Y8K2_EUMVA</name>
<protein>
    <submittedName>
        <fullName evidence="1">Uncharacterized protein</fullName>
    </submittedName>
</protein>
<dbReference type="Proteomes" id="UP000299102">
    <property type="component" value="Unassembled WGS sequence"/>
</dbReference>
<reference evidence="1 2" key="1">
    <citation type="journal article" date="2019" name="Commun. Biol.">
        <title>The bagworm genome reveals a unique fibroin gene that provides high tensile strength.</title>
        <authorList>
            <person name="Kono N."/>
            <person name="Nakamura H."/>
            <person name="Ohtoshi R."/>
            <person name="Tomita M."/>
            <person name="Numata K."/>
            <person name="Arakawa K."/>
        </authorList>
    </citation>
    <scope>NUCLEOTIDE SEQUENCE [LARGE SCALE GENOMIC DNA]</scope>
</reference>
<evidence type="ECO:0000313" key="2">
    <source>
        <dbReference type="Proteomes" id="UP000299102"/>
    </source>
</evidence>
<evidence type="ECO:0000313" key="1">
    <source>
        <dbReference type="EMBL" id="GBP70735.1"/>
    </source>
</evidence>
<proteinExistence type="predicted"/>
<sequence>MPKYATNSLSRTYDPAPNDTILENAGVLVMASPTTSSDLGGHIFIIYALESQKERDPEQSKKVALAASFSRQERSKLSASAAGKLSLNRMTIRGIGVSDVRENKQPPPEISLRAVPLSRLVPSRSSGFESKQNQNGLLLAIHFGGCRIKRGATGKMVERE</sequence>
<dbReference type="EMBL" id="BGZK01001084">
    <property type="protein sequence ID" value="GBP70735.1"/>
    <property type="molecule type" value="Genomic_DNA"/>
</dbReference>
<comment type="caution">
    <text evidence="1">The sequence shown here is derived from an EMBL/GenBank/DDBJ whole genome shotgun (WGS) entry which is preliminary data.</text>
</comment>
<dbReference type="AlphaFoldDB" id="A0A4C1Y8K2"/>
<organism evidence="1 2">
    <name type="scientific">Eumeta variegata</name>
    <name type="common">Bagworm moth</name>
    <name type="synonym">Eumeta japonica</name>
    <dbReference type="NCBI Taxonomy" id="151549"/>
    <lineage>
        <taxon>Eukaryota</taxon>
        <taxon>Metazoa</taxon>
        <taxon>Ecdysozoa</taxon>
        <taxon>Arthropoda</taxon>
        <taxon>Hexapoda</taxon>
        <taxon>Insecta</taxon>
        <taxon>Pterygota</taxon>
        <taxon>Neoptera</taxon>
        <taxon>Endopterygota</taxon>
        <taxon>Lepidoptera</taxon>
        <taxon>Glossata</taxon>
        <taxon>Ditrysia</taxon>
        <taxon>Tineoidea</taxon>
        <taxon>Psychidae</taxon>
        <taxon>Oiketicinae</taxon>
        <taxon>Eumeta</taxon>
    </lineage>
</organism>
<keyword evidence="2" id="KW-1185">Reference proteome</keyword>
<accession>A0A4C1Y8K2</accession>
<gene>
    <name evidence="1" type="ORF">EVAR_51034_1</name>
</gene>